<dbReference type="PANTHER" id="PTHR43157:SF31">
    <property type="entry name" value="PHOSPHATIDYLINOSITOL-GLYCAN BIOSYNTHESIS CLASS F PROTEIN"/>
    <property type="match status" value="1"/>
</dbReference>
<protein>
    <submittedName>
        <fullName evidence="3">Uncharacterized protein</fullName>
    </submittedName>
</protein>
<dbReference type="Pfam" id="PF00106">
    <property type="entry name" value="adh_short"/>
    <property type="match status" value="1"/>
</dbReference>
<sequence>MDTTAKPGSNPFTWLLTIIMALDLNFIVTFFYNQFRRLPAPSKQFTGKTVIVTGANVGLGLEAARHFVRLDAAKVILACRDTEKGERAKADIERSTARNGIVEVWPLDLCSFESVKQFCRRADQLQRLDVVVENAAVAMVGPRGALAEGFESTITVNVVSTFLMALLLLPTLRRAATGFNVQPNLVIVSSDAHFVANFKERTSPKIFDAFKSNAVAPDRYQTSKLLEIFLVRQLAQEMSKPTSKSKGVILNTLNPGFCRTSLFRDNKPPAATFLALMSRLIGRSAEAGSKIIVDAAAAGPGTHGEWLDTLETREPSAYVRSEEGQKMQRRLYEELMVILEQVEPGVTKQI</sequence>
<gene>
    <name evidence="3" type="ORF">Daus18300_004326</name>
</gene>
<dbReference type="PANTHER" id="PTHR43157">
    <property type="entry name" value="PHOSPHATIDYLINOSITOL-GLYCAN BIOSYNTHESIS CLASS F PROTEIN-RELATED"/>
    <property type="match status" value="1"/>
</dbReference>
<dbReference type="Proteomes" id="UP001583177">
    <property type="component" value="Unassembled WGS sequence"/>
</dbReference>
<dbReference type="InterPro" id="IPR002347">
    <property type="entry name" value="SDR_fam"/>
</dbReference>
<dbReference type="SUPFAM" id="SSF51735">
    <property type="entry name" value="NAD(P)-binding Rossmann-fold domains"/>
    <property type="match status" value="1"/>
</dbReference>
<organism evidence="3 4">
    <name type="scientific">Diaporthe australafricana</name>
    <dbReference type="NCBI Taxonomy" id="127596"/>
    <lineage>
        <taxon>Eukaryota</taxon>
        <taxon>Fungi</taxon>
        <taxon>Dikarya</taxon>
        <taxon>Ascomycota</taxon>
        <taxon>Pezizomycotina</taxon>
        <taxon>Sordariomycetes</taxon>
        <taxon>Sordariomycetidae</taxon>
        <taxon>Diaporthales</taxon>
        <taxon>Diaporthaceae</taxon>
        <taxon>Diaporthe</taxon>
    </lineage>
</organism>
<accession>A0ABR3X8S0</accession>
<keyword evidence="2" id="KW-0812">Transmembrane</keyword>
<evidence type="ECO:0000256" key="1">
    <source>
        <dbReference type="ARBA" id="ARBA00023002"/>
    </source>
</evidence>
<dbReference type="EMBL" id="JAWRVE010000029">
    <property type="protein sequence ID" value="KAL1872356.1"/>
    <property type="molecule type" value="Genomic_DNA"/>
</dbReference>
<feature type="transmembrane region" description="Helical" evidence="2">
    <location>
        <begin position="12"/>
        <end position="33"/>
    </location>
</feature>
<keyword evidence="2" id="KW-0472">Membrane</keyword>
<name>A0ABR3X8S0_9PEZI</name>
<dbReference type="Gene3D" id="3.40.50.720">
    <property type="entry name" value="NAD(P)-binding Rossmann-like Domain"/>
    <property type="match status" value="1"/>
</dbReference>
<proteinExistence type="predicted"/>
<keyword evidence="4" id="KW-1185">Reference proteome</keyword>
<dbReference type="PRINTS" id="PR00081">
    <property type="entry name" value="GDHRDH"/>
</dbReference>
<keyword evidence="2" id="KW-1133">Transmembrane helix</keyword>
<comment type="caution">
    <text evidence="3">The sequence shown here is derived from an EMBL/GenBank/DDBJ whole genome shotgun (WGS) entry which is preliminary data.</text>
</comment>
<dbReference type="InterPro" id="IPR036291">
    <property type="entry name" value="NAD(P)-bd_dom_sf"/>
</dbReference>
<evidence type="ECO:0000313" key="4">
    <source>
        <dbReference type="Proteomes" id="UP001583177"/>
    </source>
</evidence>
<reference evidence="3 4" key="1">
    <citation type="journal article" date="2024" name="IMA Fungus">
        <title>IMA Genome - F19 : A genome assembly and annotation guide to empower mycologists, including annotated draft genome sequences of Ceratocystis pirilliformis, Diaporthe australafricana, Fusarium ophioides, Paecilomyces lecythidis, and Sporothrix stenoceras.</title>
        <authorList>
            <person name="Aylward J."/>
            <person name="Wilson A.M."/>
            <person name="Visagie C.M."/>
            <person name="Spraker J."/>
            <person name="Barnes I."/>
            <person name="Buitendag C."/>
            <person name="Ceriani C."/>
            <person name="Del Mar Angel L."/>
            <person name="du Plessis D."/>
            <person name="Fuchs T."/>
            <person name="Gasser K."/>
            <person name="Kramer D."/>
            <person name="Li W."/>
            <person name="Munsamy K."/>
            <person name="Piso A."/>
            <person name="Price J.L."/>
            <person name="Sonnekus B."/>
            <person name="Thomas C."/>
            <person name="van der Nest A."/>
            <person name="van Dijk A."/>
            <person name="van Heerden A."/>
            <person name="van Vuuren N."/>
            <person name="Yilmaz N."/>
            <person name="Duong T.A."/>
            <person name="van der Merwe N.A."/>
            <person name="Wingfield M.J."/>
            <person name="Wingfield B.D."/>
        </authorList>
    </citation>
    <scope>NUCLEOTIDE SEQUENCE [LARGE SCALE GENOMIC DNA]</scope>
    <source>
        <strain evidence="3 4">CMW 18300</strain>
    </source>
</reference>
<evidence type="ECO:0000313" key="3">
    <source>
        <dbReference type="EMBL" id="KAL1872356.1"/>
    </source>
</evidence>
<evidence type="ECO:0000256" key="2">
    <source>
        <dbReference type="SAM" id="Phobius"/>
    </source>
</evidence>
<keyword evidence="1" id="KW-0560">Oxidoreductase</keyword>